<dbReference type="Gene3D" id="1.10.3680.10">
    <property type="entry name" value="TerB-like"/>
    <property type="match status" value="1"/>
</dbReference>
<dbReference type="RefSeq" id="WP_138287181.1">
    <property type="nucleotide sequence ID" value="NZ_CP058350.1"/>
</dbReference>
<dbReference type="Pfam" id="PF05099">
    <property type="entry name" value="TerB"/>
    <property type="match status" value="1"/>
</dbReference>
<dbReference type="CDD" id="cd07313">
    <property type="entry name" value="terB_like_2"/>
    <property type="match status" value="1"/>
</dbReference>
<dbReference type="Proteomes" id="UP000308530">
    <property type="component" value="Chromosome"/>
</dbReference>
<keyword evidence="3" id="KW-1185">Reference proteome</keyword>
<sequence>MLDRLQTFFQSLTAQPKDRSATDDPLLSVAALCFQVMEADGAILDEEREKLKSILTQTYGVDERRLISLMEAAQLAESEAVDYYRFTNDLKRHLEPHERENLIGILWDIVYADGVRSEMEDHVIWRIADLLGVSNRERVNQRMEAASRAGIGKTDDAS</sequence>
<name>A0ABX6QJD9_9HYPH</name>
<proteinExistence type="predicted"/>
<evidence type="ECO:0000259" key="1">
    <source>
        <dbReference type="Pfam" id="PF05099"/>
    </source>
</evidence>
<reference evidence="2 3" key="1">
    <citation type="submission" date="2020-06" db="EMBL/GenBank/DDBJ databases">
        <title>Genome sequence of Rhizobium sp strain ADMK78.</title>
        <authorList>
            <person name="Rahi P."/>
        </authorList>
    </citation>
    <scope>NUCLEOTIDE SEQUENCE [LARGE SCALE GENOMIC DNA]</scope>
    <source>
        <strain evidence="2 3">ADMK78</strain>
    </source>
</reference>
<dbReference type="InterPro" id="IPR029024">
    <property type="entry name" value="TerB-like"/>
</dbReference>
<evidence type="ECO:0000313" key="3">
    <source>
        <dbReference type="Proteomes" id="UP000308530"/>
    </source>
</evidence>
<dbReference type="SUPFAM" id="SSF158682">
    <property type="entry name" value="TerB-like"/>
    <property type="match status" value="1"/>
</dbReference>
<feature type="domain" description="Co-chaperone DjlA N-terminal" evidence="1">
    <location>
        <begin position="27"/>
        <end position="141"/>
    </location>
</feature>
<organism evidence="2 3">
    <name type="scientific">Peteryoungia desertarenae</name>
    <dbReference type="NCBI Taxonomy" id="1813451"/>
    <lineage>
        <taxon>Bacteria</taxon>
        <taxon>Pseudomonadati</taxon>
        <taxon>Pseudomonadota</taxon>
        <taxon>Alphaproteobacteria</taxon>
        <taxon>Hyphomicrobiales</taxon>
        <taxon>Rhizobiaceae</taxon>
        <taxon>Peteryoungia</taxon>
    </lineage>
</organism>
<evidence type="ECO:0000313" key="2">
    <source>
        <dbReference type="EMBL" id="QLF68676.1"/>
    </source>
</evidence>
<gene>
    <name evidence="2" type="ORF">FE840_003420</name>
</gene>
<protein>
    <submittedName>
        <fullName evidence="2">TerB family tellurite resistance protein</fullName>
    </submittedName>
</protein>
<dbReference type="EMBL" id="CP058350">
    <property type="protein sequence ID" value="QLF68676.1"/>
    <property type="molecule type" value="Genomic_DNA"/>
</dbReference>
<accession>A0ABX6QJD9</accession>
<dbReference type="InterPro" id="IPR007791">
    <property type="entry name" value="DjlA_N"/>
</dbReference>